<gene>
    <name evidence="1" type="ORF">TIFTF001_051979</name>
</gene>
<evidence type="ECO:0000313" key="1">
    <source>
        <dbReference type="EMBL" id="GMN72267.1"/>
    </source>
</evidence>
<comment type="caution">
    <text evidence="1">The sequence shown here is derived from an EMBL/GenBank/DDBJ whole genome shotgun (WGS) entry which is preliminary data.</text>
</comment>
<dbReference type="EMBL" id="BTGU01010309">
    <property type="protein sequence ID" value="GMN72267.1"/>
    <property type="molecule type" value="Genomic_DNA"/>
</dbReference>
<feature type="non-terminal residue" evidence="1">
    <location>
        <position position="1"/>
    </location>
</feature>
<name>A0AA88ECP7_FICCA</name>
<accession>A0AA88ECP7</accession>
<proteinExistence type="predicted"/>
<protein>
    <submittedName>
        <fullName evidence="1">Uncharacterized protein</fullName>
    </submittedName>
</protein>
<sequence length="204" mass="22214">MVDDGNDVSRGTTGQRVHGALAGSEVKGIFRREASEHIAPCSGRAAATIHVIFGPEILLEDDNNALFVDGGLICVQRLHPGCGRKKKHTFLSGGQKHLPLANRSFLRISSSMIKVAMAASLSWPLTASSIAGEIFAHEDQVLWCWKSASGGVFKDMLALNLIMIDLPCLAPESWEVSSGVMRDHLRRSKKLAPESHKISFKVMR</sequence>
<evidence type="ECO:0000313" key="2">
    <source>
        <dbReference type="Proteomes" id="UP001187192"/>
    </source>
</evidence>
<keyword evidence="2" id="KW-1185">Reference proteome</keyword>
<reference evidence="1" key="1">
    <citation type="submission" date="2023-07" db="EMBL/GenBank/DDBJ databases">
        <title>draft genome sequence of fig (Ficus carica).</title>
        <authorList>
            <person name="Takahashi T."/>
            <person name="Nishimura K."/>
        </authorList>
    </citation>
    <scope>NUCLEOTIDE SEQUENCE</scope>
</reference>
<dbReference type="AlphaFoldDB" id="A0AA88ECP7"/>
<dbReference type="Proteomes" id="UP001187192">
    <property type="component" value="Unassembled WGS sequence"/>
</dbReference>
<organism evidence="1 2">
    <name type="scientific">Ficus carica</name>
    <name type="common">Common fig</name>
    <dbReference type="NCBI Taxonomy" id="3494"/>
    <lineage>
        <taxon>Eukaryota</taxon>
        <taxon>Viridiplantae</taxon>
        <taxon>Streptophyta</taxon>
        <taxon>Embryophyta</taxon>
        <taxon>Tracheophyta</taxon>
        <taxon>Spermatophyta</taxon>
        <taxon>Magnoliopsida</taxon>
        <taxon>eudicotyledons</taxon>
        <taxon>Gunneridae</taxon>
        <taxon>Pentapetalae</taxon>
        <taxon>rosids</taxon>
        <taxon>fabids</taxon>
        <taxon>Rosales</taxon>
        <taxon>Moraceae</taxon>
        <taxon>Ficeae</taxon>
        <taxon>Ficus</taxon>
    </lineage>
</organism>